<dbReference type="InterPro" id="IPR044189">
    <property type="entry name" value="XPO4/7-like"/>
</dbReference>
<evidence type="ECO:0000256" key="4">
    <source>
        <dbReference type="ARBA" id="ARBA00022448"/>
    </source>
</evidence>
<dbReference type="GO" id="GO:0005737">
    <property type="term" value="C:cytoplasm"/>
    <property type="evidence" value="ECO:0007669"/>
    <property type="project" value="UniProtKB-SubCell"/>
</dbReference>
<keyword evidence="8" id="KW-1133">Transmembrane helix</keyword>
<dbReference type="GO" id="GO:0005643">
    <property type="term" value="C:nuclear pore"/>
    <property type="evidence" value="ECO:0007669"/>
    <property type="project" value="TreeGrafter"/>
</dbReference>
<dbReference type="PANTHER" id="PTHR12596">
    <property type="entry name" value="EXPORTIN 4,7-RELATED"/>
    <property type="match status" value="1"/>
</dbReference>
<dbReference type="eggNOG" id="KOG1410">
    <property type="taxonomic scope" value="Eukaryota"/>
</dbReference>
<dbReference type="AlphaFoldDB" id="A0A0D2WHR6"/>
<comment type="similarity">
    <text evidence="3">Belongs to the exportin family.</text>
</comment>
<dbReference type="PANTHER" id="PTHR12596:SF2">
    <property type="entry name" value="EXPORTIN-7 ISOFORM X1"/>
    <property type="match status" value="1"/>
</dbReference>
<evidence type="ECO:0000256" key="7">
    <source>
        <dbReference type="ARBA" id="ARBA00023242"/>
    </source>
</evidence>
<evidence type="ECO:0000256" key="5">
    <source>
        <dbReference type="ARBA" id="ARBA00022490"/>
    </source>
</evidence>
<dbReference type="OrthoDB" id="244158at2759"/>
<dbReference type="InParanoid" id="A0A0D2WHR6"/>
<sequence length="308" mass="34786">MYCKRTRYKSCIHCFALIRNALAANFVNLGVMTLYHDDSVETALVSFLQLMSSIPTTDLVSIPKLTKNFFSALDYFLQDLTSYLFVMPVTLYISVLGCVEEGLKHIDRDVRDLCCRIVENITGYVHRHMSREKPSTDRSQIEQLLAQAPQALPHVLELILNMIFYDTDRGCHMLWRPLLGLILLFEKEYVQIRDLLIESSPPARVHIARAAFEKLMADIEPDLTLRTKDRFNANLQHMRAALRQGVSVRDATAFGTTIVSSPLEGLGMFDGGTMQAQQHVHLLHNAEYGTNAQASPRFYQGAGATTMS</sequence>
<keyword evidence="8" id="KW-0812">Transmembrane</keyword>
<dbReference type="InterPro" id="IPR011989">
    <property type="entry name" value="ARM-like"/>
</dbReference>
<dbReference type="Proteomes" id="UP000008743">
    <property type="component" value="Unassembled WGS sequence"/>
</dbReference>
<dbReference type="PhylomeDB" id="A0A0D2WHR6"/>
<dbReference type="EMBL" id="KE346360">
    <property type="protein sequence ID" value="KJE89205.1"/>
    <property type="molecule type" value="Genomic_DNA"/>
</dbReference>
<dbReference type="GO" id="GO:0005049">
    <property type="term" value="F:nuclear export signal receptor activity"/>
    <property type="evidence" value="ECO:0007669"/>
    <property type="project" value="InterPro"/>
</dbReference>
<dbReference type="STRING" id="595528.A0A0D2WHR6"/>
<evidence type="ECO:0000256" key="6">
    <source>
        <dbReference type="ARBA" id="ARBA00022927"/>
    </source>
</evidence>
<dbReference type="GO" id="GO:0006611">
    <property type="term" value="P:protein export from nucleus"/>
    <property type="evidence" value="ECO:0007669"/>
    <property type="project" value="TreeGrafter"/>
</dbReference>
<comment type="subcellular location">
    <subcellularLocation>
        <location evidence="2">Cytoplasm</location>
    </subcellularLocation>
    <subcellularLocation>
        <location evidence="1">Nucleus</location>
    </subcellularLocation>
</comment>
<dbReference type="SUPFAM" id="SSF48371">
    <property type="entry name" value="ARM repeat"/>
    <property type="match status" value="1"/>
</dbReference>
<keyword evidence="5" id="KW-0963">Cytoplasm</keyword>
<keyword evidence="10" id="KW-1185">Reference proteome</keyword>
<keyword evidence="6" id="KW-0653">Protein transport</keyword>
<dbReference type="Gene3D" id="1.25.10.10">
    <property type="entry name" value="Leucine-rich Repeat Variant"/>
    <property type="match status" value="1"/>
</dbReference>
<evidence type="ECO:0000256" key="8">
    <source>
        <dbReference type="SAM" id="Phobius"/>
    </source>
</evidence>
<evidence type="ECO:0000313" key="10">
    <source>
        <dbReference type="Proteomes" id="UP000008743"/>
    </source>
</evidence>
<name>A0A0D2WHR6_CAPO3</name>
<keyword evidence="4" id="KW-0813">Transport</keyword>
<evidence type="ECO:0000256" key="3">
    <source>
        <dbReference type="ARBA" id="ARBA00009466"/>
    </source>
</evidence>
<proteinExistence type="inferred from homology"/>
<evidence type="ECO:0000256" key="2">
    <source>
        <dbReference type="ARBA" id="ARBA00004496"/>
    </source>
</evidence>
<accession>A0A0D2WHR6</accession>
<dbReference type="InterPro" id="IPR016024">
    <property type="entry name" value="ARM-type_fold"/>
</dbReference>
<gene>
    <name evidence="9" type="ORF">CAOG_009330</name>
</gene>
<protein>
    <submittedName>
        <fullName evidence="9">Uncharacterized protein</fullName>
    </submittedName>
</protein>
<evidence type="ECO:0000313" key="9">
    <source>
        <dbReference type="EMBL" id="KJE89205.1"/>
    </source>
</evidence>
<feature type="transmembrane region" description="Helical" evidence="8">
    <location>
        <begin position="80"/>
        <end position="99"/>
    </location>
</feature>
<evidence type="ECO:0000256" key="1">
    <source>
        <dbReference type="ARBA" id="ARBA00004123"/>
    </source>
</evidence>
<keyword evidence="8" id="KW-0472">Membrane</keyword>
<organism evidence="9 10">
    <name type="scientific">Capsaspora owczarzaki (strain ATCC 30864)</name>
    <dbReference type="NCBI Taxonomy" id="595528"/>
    <lineage>
        <taxon>Eukaryota</taxon>
        <taxon>Filasterea</taxon>
        <taxon>Capsaspora</taxon>
    </lineage>
</organism>
<reference evidence="10" key="1">
    <citation type="submission" date="2011-02" db="EMBL/GenBank/DDBJ databases">
        <title>The Genome Sequence of Capsaspora owczarzaki ATCC 30864.</title>
        <authorList>
            <person name="Russ C."/>
            <person name="Cuomo C."/>
            <person name="Burger G."/>
            <person name="Gray M.W."/>
            <person name="Holland P.W.H."/>
            <person name="King N."/>
            <person name="Lang F.B.F."/>
            <person name="Roger A.J."/>
            <person name="Ruiz-Trillo I."/>
            <person name="Young S.K."/>
            <person name="Zeng Q."/>
            <person name="Gargeya S."/>
            <person name="Alvarado L."/>
            <person name="Berlin A."/>
            <person name="Chapman S.B."/>
            <person name="Chen Z."/>
            <person name="Freedman E."/>
            <person name="Gellesch M."/>
            <person name="Goldberg J."/>
            <person name="Griggs A."/>
            <person name="Gujja S."/>
            <person name="Heilman E."/>
            <person name="Heiman D."/>
            <person name="Howarth C."/>
            <person name="Mehta T."/>
            <person name="Neiman D."/>
            <person name="Pearson M."/>
            <person name="Roberts A."/>
            <person name="Saif S."/>
            <person name="Shea T."/>
            <person name="Shenoy N."/>
            <person name="Sisk P."/>
            <person name="Stolte C."/>
            <person name="Sykes S."/>
            <person name="White J."/>
            <person name="Yandava C."/>
            <person name="Haas B."/>
            <person name="Nusbaum C."/>
            <person name="Birren B."/>
        </authorList>
    </citation>
    <scope>NUCLEOTIDE SEQUENCE</scope>
    <source>
        <strain evidence="10">ATCC 30864</strain>
    </source>
</reference>
<keyword evidence="7" id="KW-0539">Nucleus</keyword>